<dbReference type="Proteomes" id="UP001468095">
    <property type="component" value="Unassembled WGS sequence"/>
</dbReference>
<gene>
    <name evidence="1" type="ORF">AABB92_20880</name>
</gene>
<dbReference type="RefSeq" id="WP_072051033.1">
    <property type="nucleotide sequence ID" value="NZ_JBCGBG010000008.1"/>
</dbReference>
<protein>
    <submittedName>
        <fullName evidence="1">DUF4926 domain-containing protein</fullName>
    </submittedName>
</protein>
<proteinExistence type="predicted"/>
<accession>A0ABU9MSX8</accession>
<keyword evidence="2" id="KW-1185">Reference proteome</keyword>
<organism evidence="1 2">
    <name type="scientific">Pantoea brenneri</name>
    <dbReference type="NCBI Taxonomy" id="472694"/>
    <lineage>
        <taxon>Bacteria</taxon>
        <taxon>Pseudomonadati</taxon>
        <taxon>Pseudomonadota</taxon>
        <taxon>Gammaproteobacteria</taxon>
        <taxon>Enterobacterales</taxon>
        <taxon>Erwiniaceae</taxon>
        <taxon>Pantoea</taxon>
    </lineage>
</organism>
<name>A0ABU9MSX8_9GAMM</name>
<sequence length="63" mass="6845">MLKEYDVVKSTKVLSDSIVVGCKGAVVMVYTEPTLGYEVEFVDADGETLDVLTVYPGDIELLS</sequence>
<reference evidence="1 2" key="1">
    <citation type="submission" date="2024-04" db="EMBL/GenBank/DDBJ databases">
        <authorList>
            <person name="Suleimanova A.D."/>
            <person name="Pudova D.S."/>
            <person name="Shagimardanova E.I."/>
            <person name="Sharipova M.R."/>
        </authorList>
    </citation>
    <scope>NUCLEOTIDE SEQUENCE [LARGE SCALE GENOMIC DNA]</scope>
    <source>
        <strain evidence="1 2">3.1</strain>
    </source>
</reference>
<comment type="caution">
    <text evidence="1">The sequence shown here is derived from an EMBL/GenBank/DDBJ whole genome shotgun (WGS) entry which is preliminary data.</text>
</comment>
<evidence type="ECO:0000313" key="1">
    <source>
        <dbReference type="EMBL" id="MEL7698099.1"/>
    </source>
</evidence>
<dbReference type="EMBL" id="JBCGBG010000008">
    <property type="protein sequence ID" value="MEL7698099.1"/>
    <property type="molecule type" value="Genomic_DNA"/>
</dbReference>
<evidence type="ECO:0000313" key="2">
    <source>
        <dbReference type="Proteomes" id="UP001468095"/>
    </source>
</evidence>
<dbReference type="InterPro" id="IPR032568">
    <property type="entry name" value="DUF4926"/>
</dbReference>
<dbReference type="Pfam" id="PF16277">
    <property type="entry name" value="DUF4926"/>
    <property type="match status" value="1"/>
</dbReference>